<dbReference type="CDD" id="cd00371">
    <property type="entry name" value="HMA"/>
    <property type="match status" value="1"/>
</dbReference>
<proteinExistence type="predicted"/>
<dbReference type="InterPro" id="IPR006121">
    <property type="entry name" value="HMA_dom"/>
</dbReference>
<dbReference type="OrthoDB" id="9813965at2"/>
<organism evidence="3 4">
    <name type="scientific">Nitrosospira multiformis (strain ATCC 25196 / NCIMB 11849 / C 71)</name>
    <dbReference type="NCBI Taxonomy" id="323848"/>
    <lineage>
        <taxon>Bacteria</taxon>
        <taxon>Pseudomonadati</taxon>
        <taxon>Pseudomonadota</taxon>
        <taxon>Betaproteobacteria</taxon>
        <taxon>Nitrosomonadales</taxon>
        <taxon>Nitrosomonadaceae</taxon>
        <taxon>Nitrosospira</taxon>
    </lineage>
</organism>
<dbReference type="PRINTS" id="PR00944">
    <property type="entry name" value="CUEXPORT"/>
</dbReference>
<dbReference type="RefSeq" id="WP_041352593.1">
    <property type="nucleotide sequence ID" value="NC_007614.1"/>
</dbReference>
<protein>
    <submittedName>
        <fullName evidence="3">Copper chaperone</fullName>
    </submittedName>
</protein>
<evidence type="ECO:0000256" key="1">
    <source>
        <dbReference type="ARBA" id="ARBA00022723"/>
    </source>
</evidence>
<sequence length="69" mass="7601">MQAEVVKIKGMTCMGCVNSVKNVLEKIPGVSNANVSLEQQQVTIEYDASRAHTDQFREAIKDAGFEVEN</sequence>
<dbReference type="InterPro" id="IPR000428">
    <property type="entry name" value="Cu-bd"/>
</dbReference>
<dbReference type="InterPro" id="IPR017969">
    <property type="entry name" value="Heavy-metal-associated_CS"/>
</dbReference>
<dbReference type="PANTHER" id="PTHR46594:SF6">
    <property type="entry name" value="COPPER-TRANSPORTING ATPASE RAN1"/>
    <property type="match status" value="1"/>
</dbReference>
<dbReference type="AlphaFoldDB" id="A0A1H5U388"/>
<evidence type="ECO:0000313" key="4">
    <source>
        <dbReference type="Proteomes" id="UP000236751"/>
    </source>
</evidence>
<dbReference type="Gene3D" id="3.30.70.100">
    <property type="match status" value="1"/>
</dbReference>
<name>A0A1H5U388_NITMU</name>
<keyword evidence="1" id="KW-0479">Metal-binding</keyword>
<dbReference type="Proteomes" id="UP000236751">
    <property type="component" value="Unassembled WGS sequence"/>
</dbReference>
<dbReference type="PROSITE" id="PS50846">
    <property type="entry name" value="HMA_2"/>
    <property type="match status" value="1"/>
</dbReference>
<evidence type="ECO:0000259" key="2">
    <source>
        <dbReference type="PROSITE" id="PS50846"/>
    </source>
</evidence>
<dbReference type="FunFam" id="3.30.70.100:FF:000005">
    <property type="entry name" value="Copper-exporting P-type ATPase A"/>
    <property type="match status" value="1"/>
</dbReference>
<dbReference type="SUPFAM" id="SSF55008">
    <property type="entry name" value="HMA, heavy metal-associated domain"/>
    <property type="match status" value="1"/>
</dbReference>
<evidence type="ECO:0000313" key="3">
    <source>
        <dbReference type="EMBL" id="SEF69582.1"/>
    </source>
</evidence>
<dbReference type="PROSITE" id="PS01047">
    <property type="entry name" value="HMA_1"/>
    <property type="match status" value="1"/>
</dbReference>
<accession>A0A1H5U388</accession>
<dbReference type="GO" id="GO:0006825">
    <property type="term" value="P:copper ion transport"/>
    <property type="evidence" value="ECO:0007669"/>
    <property type="project" value="InterPro"/>
</dbReference>
<dbReference type="Pfam" id="PF00403">
    <property type="entry name" value="HMA"/>
    <property type="match status" value="1"/>
</dbReference>
<dbReference type="GO" id="GO:0005507">
    <property type="term" value="F:copper ion binding"/>
    <property type="evidence" value="ECO:0007669"/>
    <property type="project" value="InterPro"/>
</dbReference>
<dbReference type="PANTHER" id="PTHR46594">
    <property type="entry name" value="P-TYPE CATION-TRANSPORTING ATPASE"/>
    <property type="match status" value="1"/>
</dbReference>
<dbReference type="EMBL" id="FNVK01000006">
    <property type="protein sequence ID" value="SEF69582.1"/>
    <property type="molecule type" value="Genomic_DNA"/>
</dbReference>
<dbReference type="InterPro" id="IPR036163">
    <property type="entry name" value="HMA_dom_sf"/>
</dbReference>
<reference evidence="3 4" key="1">
    <citation type="submission" date="2016-10" db="EMBL/GenBank/DDBJ databases">
        <authorList>
            <person name="de Groot N.N."/>
        </authorList>
    </citation>
    <scope>NUCLEOTIDE SEQUENCE [LARGE SCALE GENOMIC DNA]</scope>
    <source>
        <strain evidence="3 4">Nl13</strain>
    </source>
</reference>
<feature type="domain" description="HMA" evidence="2">
    <location>
        <begin position="2"/>
        <end position="68"/>
    </location>
</feature>
<gene>
    <name evidence="3" type="ORF">SAMN05216403_10651</name>
</gene>